<proteinExistence type="predicted"/>
<protein>
    <submittedName>
        <fullName evidence="1">Uncharacterized protein</fullName>
    </submittedName>
</protein>
<gene>
    <name evidence="1" type="ORF">EAIL5_1170</name>
</gene>
<dbReference type="AlphaFoldDB" id="E5B304"/>
<reference evidence="1" key="1">
    <citation type="journal article" date="2011" name="J. Bacteriol.">
        <title>Genome Sequence of an Erwinia amylovora Strain with Pathogenicity Restricted to Rubus Plants.</title>
        <authorList>
            <person name="Powney R."/>
            <person name="Smits T.H."/>
            <person name="Sawbridge T."/>
            <person name="Frey B."/>
            <person name="Blom J."/>
            <person name="Frey J.E."/>
            <person name="Plummer K.M."/>
            <person name="Beer S.V."/>
            <person name="Luck J."/>
            <person name="Duffy B."/>
            <person name="Rodoni B."/>
        </authorList>
    </citation>
    <scope>NUCLEOTIDE SEQUENCE</scope>
    <source>
        <strain evidence="1">ATCC BAA-2158</strain>
    </source>
</reference>
<organism evidence="1">
    <name type="scientific">Erwinia amylovora ATCC BAA-2158</name>
    <dbReference type="NCBI Taxonomy" id="889211"/>
    <lineage>
        <taxon>Bacteria</taxon>
        <taxon>Pseudomonadati</taxon>
        <taxon>Pseudomonadota</taxon>
        <taxon>Gammaproteobacteria</taxon>
        <taxon>Enterobacterales</taxon>
        <taxon>Erwiniaceae</taxon>
        <taxon>Erwinia</taxon>
    </lineage>
</organism>
<sequence>MANVNEICAQSQLQCPVNRARRQKMSISATEG</sequence>
<dbReference type="EMBL" id="FR719189">
    <property type="protein sequence ID" value="CBX79990.1"/>
    <property type="molecule type" value="Genomic_DNA"/>
</dbReference>
<evidence type="ECO:0000313" key="1">
    <source>
        <dbReference type="EMBL" id="CBX79990.1"/>
    </source>
</evidence>
<name>E5B304_ERWAM</name>
<accession>E5B304</accession>